<dbReference type="InterPro" id="IPR004036">
    <property type="entry name" value="Endonuclease-III-like_CS2"/>
</dbReference>
<dbReference type="PANTHER" id="PTHR43286">
    <property type="entry name" value="ENDONUCLEASE III-LIKE PROTEIN 1"/>
    <property type="match status" value="1"/>
</dbReference>
<dbReference type="EC" id="4.2.99.18" evidence="8"/>
<accession>A0A167GC98</accession>
<sequence length="323" mass="36246">MALAKPHPAPPRWKETYLLIREMRAKLVAAVDTMGCDRPQDRDIDPKSRRLTILISLMLSSQTKDETTSAAVTGLAERLGGIITLEGMLGASDELVQEAICKVGFWRRKTVYIRQSMEKLRDEFGGDVPKTVDELCSLPGVGPKMAFLCLQNAWDINVGIGVDTHVHRITNRLGWHKPPTTTPEQTRLNLQSWLPTEYHAEINHMLVGFGQALCYPVSPRCDLCVLAEKKLCPSRSRVGKIEGRREVVWKKEEGAEVKIEVEEIEELQGRREVVVDIPGEGSVEVDVKVEEGEEMVDEIVEEVERAAEGKELVEGRVKDALDW</sequence>
<dbReference type="GO" id="GO:0003677">
    <property type="term" value="F:DNA binding"/>
    <property type="evidence" value="ECO:0007669"/>
    <property type="project" value="UniProtKB-UniRule"/>
</dbReference>
<evidence type="ECO:0000313" key="11">
    <source>
        <dbReference type="Proteomes" id="UP000076738"/>
    </source>
</evidence>
<evidence type="ECO:0000256" key="8">
    <source>
        <dbReference type="HAMAP-Rule" id="MF_03183"/>
    </source>
</evidence>
<comment type="subcellular location">
    <subcellularLocation>
        <location evidence="8">Nucleus</location>
    </subcellularLocation>
    <subcellularLocation>
        <location evidence="8">Mitochondrion</location>
    </subcellularLocation>
</comment>
<dbReference type="EC" id="3.2.2.-" evidence="8"/>
<dbReference type="InterPro" id="IPR011257">
    <property type="entry name" value="DNA_glycosylase"/>
</dbReference>
<evidence type="ECO:0000256" key="5">
    <source>
        <dbReference type="ARBA" id="ARBA00023239"/>
    </source>
</evidence>
<dbReference type="InterPro" id="IPR030841">
    <property type="entry name" value="NTH1"/>
</dbReference>
<name>A0A167GC98_CALVF</name>
<dbReference type="PROSITE" id="PS01155">
    <property type="entry name" value="ENDONUCLEASE_III_2"/>
    <property type="match status" value="1"/>
</dbReference>
<evidence type="ECO:0000256" key="4">
    <source>
        <dbReference type="ARBA" id="ARBA00023204"/>
    </source>
</evidence>
<comment type="function">
    <text evidence="8">Bifunctional DNA N-glycosylase with associated apurinic/apyrimidinic (AP) lyase function that catalyzes the first step in base excision repair (BER), the primary repair pathway for the repair of oxidative DNA damage. The DNA N-glycosylase activity releases the damaged DNA base from DNA by cleaving the N-glycosidic bond, leaving an AP site. The AP lyase activity cleaves the phosphodiester bond 3' to the AP site by a beta-elimination. Primarily recognizes and repairs oxidative base damage of pyrimidines.</text>
</comment>
<keyword evidence="5 8" id="KW-0456">Lyase</keyword>
<dbReference type="GO" id="GO:0000703">
    <property type="term" value="F:oxidized pyrimidine nucleobase lesion DNA N-glycosylase activity"/>
    <property type="evidence" value="ECO:0007669"/>
    <property type="project" value="UniProtKB-UniRule"/>
</dbReference>
<evidence type="ECO:0000256" key="3">
    <source>
        <dbReference type="ARBA" id="ARBA00022801"/>
    </source>
</evidence>
<dbReference type="EMBL" id="KV417343">
    <property type="protein sequence ID" value="KZO90402.1"/>
    <property type="molecule type" value="Genomic_DNA"/>
</dbReference>
<dbReference type="GO" id="GO:0006289">
    <property type="term" value="P:nucleotide-excision repair"/>
    <property type="evidence" value="ECO:0007669"/>
    <property type="project" value="TreeGrafter"/>
</dbReference>
<protein>
    <recommendedName>
        <fullName evidence="8">Endonuclease III homolog</fullName>
        <ecNumber evidence="8">3.2.2.-</ecNumber>
        <ecNumber evidence="8">4.2.99.18</ecNumber>
    </recommendedName>
    <alternativeName>
        <fullName evidence="8">Bifunctional DNA N-glycosylase/DNA-(apurinic or apyrimidinic site) lyase</fullName>
        <shortName evidence="8">DNA glycosylase/AP lyase</shortName>
    </alternativeName>
</protein>
<organism evidence="10 11">
    <name type="scientific">Calocera viscosa (strain TUFC12733)</name>
    <dbReference type="NCBI Taxonomy" id="1330018"/>
    <lineage>
        <taxon>Eukaryota</taxon>
        <taxon>Fungi</taxon>
        <taxon>Dikarya</taxon>
        <taxon>Basidiomycota</taxon>
        <taxon>Agaricomycotina</taxon>
        <taxon>Dacrymycetes</taxon>
        <taxon>Dacrymycetales</taxon>
        <taxon>Dacrymycetaceae</taxon>
        <taxon>Calocera</taxon>
    </lineage>
</organism>
<keyword evidence="6 8" id="KW-0326">Glycosidase</keyword>
<dbReference type="InterPro" id="IPR003265">
    <property type="entry name" value="HhH-GPD_domain"/>
</dbReference>
<keyword evidence="2 8" id="KW-0227">DNA damage</keyword>
<evidence type="ECO:0000256" key="6">
    <source>
        <dbReference type="ARBA" id="ARBA00023295"/>
    </source>
</evidence>
<dbReference type="Pfam" id="PF00730">
    <property type="entry name" value="HhH-GPD"/>
    <property type="match status" value="1"/>
</dbReference>
<dbReference type="FunFam" id="1.10.340.30:FF:000001">
    <property type="entry name" value="Endonuclease III"/>
    <property type="match status" value="1"/>
</dbReference>
<dbReference type="OrthoDB" id="2099276at2759"/>
<dbReference type="PANTHER" id="PTHR43286:SF1">
    <property type="entry name" value="ENDONUCLEASE III-LIKE PROTEIN 1"/>
    <property type="match status" value="1"/>
</dbReference>
<dbReference type="CDD" id="cd00056">
    <property type="entry name" value="ENDO3c"/>
    <property type="match status" value="1"/>
</dbReference>
<evidence type="ECO:0000259" key="9">
    <source>
        <dbReference type="SMART" id="SM00478"/>
    </source>
</evidence>
<dbReference type="SUPFAM" id="SSF48150">
    <property type="entry name" value="DNA-glycosylase"/>
    <property type="match status" value="1"/>
</dbReference>
<dbReference type="InterPro" id="IPR023170">
    <property type="entry name" value="HhH_base_excis_C"/>
</dbReference>
<comment type="similarity">
    <text evidence="1 8">Belongs to the Nth/MutY family.</text>
</comment>
<dbReference type="Proteomes" id="UP000076738">
    <property type="component" value="Unassembled WGS sequence"/>
</dbReference>
<dbReference type="InterPro" id="IPR000445">
    <property type="entry name" value="HhH_motif"/>
</dbReference>
<keyword evidence="11" id="KW-1185">Reference proteome</keyword>
<dbReference type="Gene3D" id="1.10.1670.10">
    <property type="entry name" value="Helix-hairpin-Helix base-excision DNA repair enzymes (C-terminal)"/>
    <property type="match status" value="1"/>
</dbReference>
<comment type="catalytic activity">
    <reaction evidence="7 8">
        <text>2'-deoxyribonucleotide-(2'-deoxyribose 5'-phosphate)-2'-deoxyribonucleotide-DNA = a 3'-end 2'-deoxyribonucleotide-(2,3-dehydro-2,3-deoxyribose 5'-phosphate)-DNA + a 5'-end 5'-phospho-2'-deoxyribonucleoside-DNA + H(+)</text>
        <dbReference type="Rhea" id="RHEA:66592"/>
        <dbReference type="Rhea" id="RHEA-COMP:13180"/>
        <dbReference type="Rhea" id="RHEA-COMP:16897"/>
        <dbReference type="Rhea" id="RHEA-COMP:17067"/>
        <dbReference type="ChEBI" id="CHEBI:15378"/>
        <dbReference type="ChEBI" id="CHEBI:136412"/>
        <dbReference type="ChEBI" id="CHEBI:157695"/>
        <dbReference type="ChEBI" id="CHEBI:167181"/>
        <dbReference type="EC" id="4.2.99.18"/>
    </reaction>
</comment>
<feature type="domain" description="HhH-GPD" evidence="9">
    <location>
        <begin position="59"/>
        <end position="212"/>
    </location>
</feature>
<evidence type="ECO:0000256" key="2">
    <source>
        <dbReference type="ARBA" id="ARBA00022763"/>
    </source>
</evidence>
<evidence type="ECO:0000256" key="1">
    <source>
        <dbReference type="ARBA" id="ARBA00008343"/>
    </source>
</evidence>
<dbReference type="Pfam" id="PF00633">
    <property type="entry name" value="HHH"/>
    <property type="match status" value="1"/>
</dbReference>
<dbReference type="SMART" id="SM00478">
    <property type="entry name" value="ENDO3c"/>
    <property type="match status" value="1"/>
</dbReference>
<dbReference type="GO" id="GO:0140078">
    <property type="term" value="F:class I DNA-(apurinic or apyrimidinic site) endonuclease activity"/>
    <property type="evidence" value="ECO:0007669"/>
    <property type="project" value="UniProtKB-EC"/>
</dbReference>
<gene>
    <name evidence="8" type="primary">NTH1</name>
    <name evidence="10" type="ORF">CALVIDRAFT_490523</name>
</gene>
<keyword evidence="8" id="KW-0539">Nucleus</keyword>
<keyword evidence="4 8" id="KW-0234">DNA repair</keyword>
<dbReference type="HAMAP" id="MF_03183">
    <property type="entry name" value="Endonuclease_III_Nth"/>
    <property type="match status" value="1"/>
</dbReference>
<dbReference type="GO" id="GO:0006285">
    <property type="term" value="P:base-excision repair, AP site formation"/>
    <property type="evidence" value="ECO:0007669"/>
    <property type="project" value="UniProtKB-UniRule"/>
</dbReference>
<keyword evidence="8" id="KW-0496">Mitochondrion</keyword>
<evidence type="ECO:0000256" key="7">
    <source>
        <dbReference type="ARBA" id="ARBA00044632"/>
    </source>
</evidence>
<dbReference type="GO" id="GO:0005634">
    <property type="term" value="C:nucleus"/>
    <property type="evidence" value="ECO:0007669"/>
    <property type="project" value="UniProtKB-SubCell"/>
</dbReference>
<keyword evidence="3 8" id="KW-0378">Hydrolase</keyword>
<comment type="caution">
    <text evidence="8">Lacks conserved residue(s) required for the propagation of feature annotation.</text>
</comment>
<dbReference type="AlphaFoldDB" id="A0A167GC98"/>
<evidence type="ECO:0000313" key="10">
    <source>
        <dbReference type="EMBL" id="KZO90402.1"/>
    </source>
</evidence>
<dbReference type="GO" id="GO:0005739">
    <property type="term" value="C:mitochondrion"/>
    <property type="evidence" value="ECO:0007669"/>
    <property type="project" value="UniProtKB-SubCell"/>
</dbReference>
<dbReference type="STRING" id="1330018.A0A167GC98"/>
<reference evidence="10 11" key="1">
    <citation type="journal article" date="2016" name="Mol. Biol. Evol.">
        <title>Comparative Genomics of Early-Diverging Mushroom-Forming Fungi Provides Insights into the Origins of Lignocellulose Decay Capabilities.</title>
        <authorList>
            <person name="Nagy L.G."/>
            <person name="Riley R."/>
            <person name="Tritt A."/>
            <person name="Adam C."/>
            <person name="Daum C."/>
            <person name="Floudas D."/>
            <person name="Sun H."/>
            <person name="Yadav J.S."/>
            <person name="Pangilinan J."/>
            <person name="Larsson K.H."/>
            <person name="Matsuura K."/>
            <person name="Barry K."/>
            <person name="Labutti K."/>
            <person name="Kuo R."/>
            <person name="Ohm R.A."/>
            <person name="Bhattacharya S.S."/>
            <person name="Shirouzu T."/>
            <person name="Yoshinaga Y."/>
            <person name="Martin F.M."/>
            <person name="Grigoriev I.V."/>
            <person name="Hibbett D.S."/>
        </authorList>
    </citation>
    <scope>NUCLEOTIDE SEQUENCE [LARGE SCALE GENOMIC DNA]</scope>
    <source>
        <strain evidence="10 11">TUFC12733</strain>
    </source>
</reference>
<dbReference type="Gene3D" id="1.10.340.30">
    <property type="entry name" value="Hypothetical protein, domain 2"/>
    <property type="match status" value="1"/>
</dbReference>
<proteinExistence type="inferred from homology"/>